<dbReference type="InterPro" id="IPR050491">
    <property type="entry name" value="AmpC-like"/>
</dbReference>
<evidence type="ECO:0000313" key="4">
    <source>
        <dbReference type="EMBL" id="AWW35730.1"/>
    </source>
</evidence>
<dbReference type="Pfam" id="PF00144">
    <property type="entry name" value="Beta-lactamase"/>
    <property type="match status" value="1"/>
</dbReference>
<evidence type="ECO:0000256" key="1">
    <source>
        <dbReference type="SAM" id="MobiDB-lite"/>
    </source>
</evidence>
<dbReference type="KEGG" id="scad:DN051_02890"/>
<feature type="chain" id="PRO_5039692969" description="Beta-lactamase-related domain-containing protein" evidence="2">
    <location>
        <begin position="27"/>
        <end position="406"/>
    </location>
</feature>
<feature type="region of interest" description="Disordered" evidence="1">
    <location>
        <begin position="22"/>
        <end position="55"/>
    </location>
</feature>
<evidence type="ECO:0000313" key="5">
    <source>
        <dbReference type="Proteomes" id="UP000249616"/>
    </source>
</evidence>
<reference evidence="4 5" key="1">
    <citation type="journal article" date="2019" name="Int. J. Syst. Evol. Microbiol.">
        <title>Streptomyces cadmiisoli sp. nov., a novel actinomycete isolated from cadmium-contaminated soil.</title>
        <authorList>
            <person name="Li K."/>
            <person name="Tang X."/>
            <person name="Zhao J."/>
            <person name="Guo Y."/>
            <person name="Tang Y."/>
            <person name="Gao J."/>
        </authorList>
    </citation>
    <scope>NUCLEOTIDE SEQUENCE [LARGE SCALE GENOMIC DNA]</scope>
    <source>
        <strain evidence="4 5">ZFG47</strain>
    </source>
</reference>
<dbReference type="RefSeq" id="WP_112437877.1">
    <property type="nucleotide sequence ID" value="NZ_CP030073.1"/>
</dbReference>
<dbReference type="InterPro" id="IPR001466">
    <property type="entry name" value="Beta-lactam-related"/>
</dbReference>
<protein>
    <recommendedName>
        <fullName evidence="3">Beta-lactamase-related domain-containing protein</fullName>
    </recommendedName>
</protein>
<keyword evidence="2" id="KW-0732">Signal</keyword>
<name>A0A2Z4ISN6_9ACTN</name>
<dbReference type="PANTHER" id="PTHR46825">
    <property type="entry name" value="D-ALANYL-D-ALANINE-CARBOXYPEPTIDASE/ENDOPEPTIDASE AMPH"/>
    <property type="match status" value="1"/>
</dbReference>
<sequence>MRFSSLVTVVVASAALAAPLTAPATASPAGPPVAVTEKAGLGDPDHGRERARYGGRGRELADARLQSVLDEVVASGAVGVVAEVRDADGVWKGRSGLGDIGRAQPPRTDGRFRAGSVTKSFVATTVLQLVAEGRLRLDEPVERHLPGRVPDGERITVRHLLGHRSGLFDYTDGMWPGGLVEMHDTRFRRLAPHELVAEANRHEPGFAAGTAGRYSNTNYVLLGMLIQKITGNPAEQEMMQRIVRPLGLRGTSFPGASTGIPGPNARAYVRLQGPDSGYTDMTKSDMSWAWTAGALISTTRDLNTFYKALIDGKLLSAEMLAQMKDARKLEDGGLYGLGMTRLDSPAFGTAYGHTGNTPGFTTQSYTLGDGSRQVTLSINSMPATKEEMQKTTEAATALLGIGTKAR</sequence>
<dbReference type="PANTHER" id="PTHR46825:SF7">
    <property type="entry name" value="D-ALANYL-D-ALANINE CARBOXYPEPTIDASE"/>
    <property type="match status" value="1"/>
</dbReference>
<feature type="compositionally biased region" description="Low complexity" evidence="1">
    <location>
        <begin position="22"/>
        <end position="36"/>
    </location>
</feature>
<proteinExistence type="predicted"/>
<dbReference type="Proteomes" id="UP000249616">
    <property type="component" value="Chromosome"/>
</dbReference>
<feature type="compositionally biased region" description="Basic and acidic residues" evidence="1">
    <location>
        <begin position="43"/>
        <end position="55"/>
    </location>
</feature>
<dbReference type="EMBL" id="CP030073">
    <property type="protein sequence ID" value="AWW35730.1"/>
    <property type="molecule type" value="Genomic_DNA"/>
</dbReference>
<accession>A0A2Z4ISN6</accession>
<dbReference type="Gene3D" id="3.40.710.10">
    <property type="entry name" value="DD-peptidase/beta-lactamase superfamily"/>
    <property type="match status" value="1"/>
</dbReference>
<dbReference type="SUPFAM" id="SSF56601">
    <property type="entry name" value="beta-lactamase/transpeptidase-like"/>
    <property type="match status" value="1"/>
</dbReference>
<feature type="signal peptide" evidence="2">
    <location>
        <begin position="1"/>
        <end position="26"/>
    </location>
</feature>
<feature type="domain" description="Beta-lactamase-related" evidence="3">
    <location>
        <begin position="68"/>
        <end position="393"/>
    </location>
</feature>
<evidence type="ECO:0000259" key="3">
    <source>
        <dbReference type="Pfam" id="PF00144"/>
    </source>
</evidence>
<keyword evidence="5" id="KW-1185">Reference proteome</keyword>
<evidence type="ECO:0000256" key="2">
    <source>
        <dbReference type="SAM" id="SignalP"/>
    </source>
</evidence>
<dbReference type="AlphaFoldDB" id="A0A2Z4ISN6"/>
<gene>
    <name evidence="4" type="ORF">DN051_02890</name>
</gene>
<dbReference type="InterPro" id="IPR012338">
    <property type="entry name" value="Beta-lactam/transpept-like"/>
</dbReference>
<organism evidence="4 5">
    <name type="scientific">Streptomyces cadmiisoli</name>
    <dbReference type="NCBI Taxonomy" id="2184053"/>
    <lineage>
        <taxon>Bacteria</taxon>
        <taxon>Bacillati</taxon>
        <taxon>Actinomycetota</taxon>
        <taxon>Actinomycetes</taxon>
        <taxon>Kitasatosporales</taxon>
        <taxon>Streptomycetaceae</taxon>
        <taxon>Streptomyces</taxon>
        <taxon>Streptomyces aurantiacus group</taxon>
    </lineage>
</organism>